<keyword evidence="2" id="KW-1185">Reference proteome</keyword>
<name>A0A0N0P8U7_LEPSE</name>
<comment type="caution">
    <text evidence="1">The sequence shown here is derived from an EMBL/GenBank/DDBJ whole genome shotgun (WGS) entry which is preliminary data.</text>
</comment>
<dbReference type="EMBL" id="LJSK01000007">
    <property type="protein sequence ID" value="KPI90366.1"/>
    <property type="molecule type" value="Genomic_DNA"/>
</dbReference>
<evidence type="ECO:0000313" key="1">
    <source>
        <dbReference type="EMBL" id="KPI90366.1"/>
    </source>
</evidence>
<sequence>MALLSKETKLRFVVVPGFAVDCTETLHEVAEDPGELFMEHGGSEFIYVTCLNDNAVHVETIAAVLKAEV</sequence>
<dbReference type="Proteomes" id="UP000038009">
    <property type="component" value="Unassembled WGS sequence"/>
</dbReference>
<dbReference type="OrthoDB" id="1323at2759"/>
<proteinExistence type="predicted"/>
<dbReference type="GO" id="GO:0004325">
    <property type="term" value="F:ferrochelatase activity"/>
    <property type="evidence" value="ECO:0007669"/>
    <property type="project" value="InterPro"/>
</dbReference>
<dbReference type="SUPFAM" id="SSF53800">
    <property type="entry name" value="Chelatase"/>
    <property type="match status" value="1"/>
</dbReference>
<dbReference type="Pfam" id="PF00762">
    <property type="entry name" value="Ferrochelatase"/>
    <property type="match status" value="1"/>
</dbReference>
<dbReference type="Gene3D" id="3.40.50.1400">
    <property type="match status" value="1"/>
</dbReference>
<accession>A0A0N0P8U7</accession>
<dbReference type="InterPro" id="IPR001015">
    <property type="entry name" value="Ferrochelatase"/>
</dbReference>
<dbReference type="AlphaFoldDB" id="A0A0N0P8U7"/>
<reference evidence="1 2" key="1">
    <citation type="journal article" date="2015" name="PLoS Pathog.">
        <title>Leptomonas seymouri: Adaptations to the Dixenous Life Cycle Analyzed by Genome Sequencing, Transcriptome Profiling and Co-infection with Leishmania donovani.</title>
        <authorList>
            <person name="Kraeva N."/>
            <person name="Butenko A."/>
            <person name="Hlavacova J."/>
            <person name="Kostygov A."/>
            <person name="Myskova J."/>
            <person name="Grybchuk D."/>
            <person name="Lestinova T."/>
            <person name="Votypka J."/>
            <person name="Volf P."/>
            <person name="Opperdoes F."/>
            <person name="Flegontov P."/>
            <person name="Lukes J."/>
            <person name="Yurchenko V."/>
        </authorList>
    </citation>
    <scope>NUCLEOTIDE SEQUENCE [LARGE SCALE GENOMIC DNA]</scope>
    <source>
        <strain evidence="1 2">ATCC 30220</strain>
    </source>
</reference>
<organism evidence="1 2">
    <name type="scientific">Leptomonas seymouri</name>
    <dbReference type="NCBI Taxonomy" id="5684"/>
    <lineage>
        <taxon>Eukaryota</taxon>
        <taxon>Discoba</taxon>
        <taxon>Euglenozoa</taxon>
        <taxon>Kinetoplastea</taxon>
        <taxon>Metakinetoplastina</taxon>
        <taxon>Trypanosomatida</taxon>
        <taxon>Trypanosomatidae</taxon>
        <taxon>Leishmaniinae</taxon>
        <taxon>Leptomonas</taxon>
    </lineage>
</organism>
<gene>
    <name evidence="1" type="ORF">ABL78_0593</name>
</gene>
<dbReference type="GO" id="GO:0006783">
    <property type="term" value="P:heme biosynthetic process"/>
    <property type="evidence" value="ECO:0007669"/>
    <property type="project" value="InterPro"/>
</dbReference>
<dbReference type="VEuPathDB" id="TriTrypDB:Lsey_0007_0790"/>
<evidence type="ECO:0000313" key="2">
    <source>
        <dbReference type="Proteomes" id="UP000038009"/>
    </source>
</evidence>
<protein>
    <submittedName>
        <fullName evidence="1">Ferrochelatase-like protein</fullName>
    </submittedName>
</protein>